<feature type="region of interest" description="Disordered" evidence="1">
    <location>
        <begin position="139"/>
        <end position="187"/>
    </location>
</feature>
<evidence type="ECO:0000256" key="1">
    <source>
        <dbReference type="SAM" id="MobiDB-lite"/>
    </source>
</evidence>
<dbReference type="EMBL" id="CP108110">
    <property type="protein sequence ID" value="WUQ82588.1"/>
    <property type="molecule type" value="Genomic_DNA"/>
</dbReference>
<dbReference type="PANTHER" id="PTHR35526:SF3">
    <property type="entry name" value="ANTI-SIGMA-F FACTOR RSBW"/>
    <property type="match status" value="1"/>
</dbReference>
<dbReference type="CDD" id="cd16936">
    <property type="entry name" value="HATPase_RsbW-like"/>
    <property type="match status" value="1"/>
</dbReference>
<dbReference type="PANTHER" id="PTHR35526">
    <property type="entry name" value="ANTI-SIGMA-F FACTOR RSBW-RELATED"/>
    <property type="match status" value="1"/>
</dbReference>
<reference evidence="3" key="1">
    <citation type="submission" date="2022-10" db="EMBL/GenBank/DDBJ databases">
        <title>The complete genomes of actinobacterial strains from the NBC collection.</title>
        <authorList>
            <person name="Joergensen T.S."/>
            <person name="Alvarez Arevalo M."/>
            <person name="Sterndorff E.B."/>
            <person name="Faurdal D."/>
            <person name="Vuksanovic O."/>
            <person name="Mourched A.-S."/>
            <person name="Charusanti P."/>
            <person name="Shaw S."/>
            <person name="Blin K."/>
            <person name="Weber T."/>
        </authorList>
    </citation>
    <scope>NUCLEOTIDE SEQUENCE</scope>
    <source>
        <strain evidence="3">NBC_00222</strain>
    </source>
</reference>
<dbReference type="RefSeq" id="WP_328953642.1">
    <property type="nucleotide sequence ID" value="NZ_CP108110.1"/>
</dbReference>
<gene>
    <name evidence="2" type="ORF">OHA16_06090</name>
    <name evidence="3" type="ORF">OHA16_12200</name>
</gene>
<keyword evidence="3" id="KW-0547">Nucleotide-binding</keyword>
<sequence length="187" mass="20197">MRELTAHVHVSPYVLLICSAKFEPDPTVVRLVRAFIRKCCLEVGIDPHTPMVLACELATNAVRHAGTPFKVTFVALEGRPMWIEVEDGSVELPKPRAAGPSDLGGRGFELIEALAASWHTDLNLSTGNKIVCVTLKEDAEEGEKEDDSDNGRAADTARVGGQHRASAGQPDLHRGPYLRAVATPRPA</sequence>
<name>A0ABZ1TXJ2_9ACTN</name>
<dbReference type="InterPro" id="IPR050267">
    <property type="entry name" value="Anti-sigma-factor_SerPK"/>
</dbReference>
<evidence type="ECO:0000313" key="2">
    <source>
        <dbReference type="EMBL" id="WUQ82588.1"/>
    </source>
</evidence>
<evidence type="ECO:0000313" key="3">
    <source>
        <dbReference type="EMBL" id="WUQ83665.1"/>
    </source>
</evidence>
<proteinExistence type="predicted"/>
<accession>A0ABZ1TXJ2</accession>
<keyword evidence="3" id="KW-0067">ATP-binding</keyword>
<keyword evidence="4" id="KW-1185">Reference proteome</keyword>
<protein>
    <submittedName>
        <fullName evidence="3">ATP-binding protein</fullName>
    </submittedName>
</protein>
<evidence type="ECO:0000313" key="4">
    <source>
        <dbReference type="Proteomes" id="UP001432222"/>
    </source>
</evidence>
<dbReference type="GO" id="GO:0005524">
    <property type="term" value="F:ATP binding"/>
    <property type="evidence" value="ECO:0007669"/>
    <property type="project" value="UniProtKB-KW"/>
</dbReference>
<dbReference type="Proteomes" id="UP001432222">
    <property type="component" value="Chromosome"/>
</dbReference>
<dbReference type="Gene3D" id="3.30.565.10">
    <property type="entry name" value="Histidine kinase-like ATPase, C-terminal domain"/>
    <property type="match status" value="1"/>
</dbReference>
<feature type="compositionally biased region" description="Acidic residues" evidence="1">
    <location>
        <begin position="139"/>
        <end position="148"/>
    </location>
</feature>
<organism evidence="3 4">
    <name type="scientific">Kitasatospora purpeofusca</name>
    <dbReference type="NCBI Taxonomy" id="67352"/>
    <lineage>
        <taxon>Bacteria</taxon>
        <taxon>Bacillati</taxon>
        <taxon>Actinomycetota</taxon>
        <taxon>Actinomycetes</taxon>
        <taxon>Kitasatosporales</taxon>
        <taxon>Streptomycetaceae</taxon>
        <taxon>Kitasatospora</taxon>
    </lineage>
</organism>
<dbReference type="EMBL" id="CP108110">
    <property type="protein sequence ID" value="WUQ83665.1"/>
    <property type="molecule type" value="Genomic_DNA"/>
</dbReference>
<dbReference type="InterPro" id="IPR036890">
    <property type="entry name" value="HATPase_C_sf"/>
</dbReference>